<comment type="caution">
    <text evidence="6">The sequence shown here is derived from an EMBL/GenBank/DDBJ whole genome shotgun (WGS) entry which is preliminary data.</text>
</comment>
<dbReference type="EMBL" id="JACOMF010000014">
    <property type="protein sequence ID" value="MBC4016274.1"/>
    <property type="molecule type" value="Genomic_DNA"/>
</dbReference>
<keyword evidence="7" id="KW-1185">Reference proteome</keyword>
<dbReference type="SUPFAM" id="SSF56349">
    <property type="entry name" value="DNA breaking-rejoining enzymes"/>
    <property type="match status" value="1"/>
</dbReference>
<feature type="domain" description="Tyr recombinase" evidence="5">
    <location>
        <begin position="236"/>
        <end position="443"/>
    </location>
</feature>
<dbReference type="RefSeq" id="WP_186771047.1">
    <property type="nucleotide sequence ID" value="NZ_JACOMF010000014.1"/>
</dbReference>
<dbReference type="AlphaFoldDB" id="A0A9X0QYD4"/>
<organism evidence="6 7">
    <name type="scientific">Siccirubricoccus deserti</name>
    <dbReference type="NCBI Taxonomy" id="2013562"/>
    <lineage>
        <taxon>Bacteria</taxon>
        <taxon>Pseudomonadati</taxon>
        <taxon>Pseudomonadota</taxon>
        <taxon>Alphaproteobacteria</taxon>
        <taxon>Acetobacterales</taxon>
        <taxon>Roseomonadaceae</taxon>
        <taxon>Siccirubricoccus</taxon>
    </lineage>
</organism>
<dbReference type="InterPro" id="IPR002104">
    <property type="entry name" value="Integrase_catalytic"/>
</dbReference>
<evidence type="ECO:0000256" key="3">
    <source>
        <dbReference type="ARBA" id="ARBA00023172"/>
    </source>
</evidence>
<dbReference type="PANTHER" id="PTHR30629:SF6">
    <property type="entry name" value="PROPHAGE INTEGRASE INTA-RELATED"/>
    <property type="match status" value="1"/>
</dbReference>
<dbReference type="GO" id="GO:0006310">
    <property type="term" value="P:DNA recombination"/>
    <property type="evidence" value="ECO:0007669"/>
    <property type="project" value="UniProtKB-KW"/>
</dbReference>
<name>A0A9X0QYD4_9PROT</name>
<protein>
    <submittedName>
        <fullName evidence="6">Site-specific integrase</fullName>
    </submittedName>
</protein>
<dbReference type="InterPro" id="IPR013762">
    <property type="entry name" value="Integrase-like_cat_sf"/>
</dbReference>
<dbReference type="Proteomes" id="UP000600101">
    <property type="component" value="Unassembled WGS sequence"/>
</dbReference>
<dbReference type="CDD" id="cd00397">
    <property type="entry name" value="DNA_BRE_C"/>
    <property type="match status" value="1"/>
</dbReference>
<evidence type="ECO:0000313" key="6">
    <source>
        <dbReference type="EMBL" id="MBC4016274.1"/>
    </source>
</evidence>
<evidence type="ECO:0000259" key="5">
    <source>
        <dbReference type="PROSITE" id="PS51898"/>
    </source>
</evidence>
<evidence type="ECO:0000256" key="4">
    <source>
        <dbReference type="SAM" id="MobiDB-lite"/>
    </source>
</evidence>
<dbReference type="PANTHER" id="PTHR30629">
    <property type="entry name" value="PROPHAGE INTEGRASE"/>
    <property type="match status" value="1"/>
</dbReference>
<dbReference type="GO" id="GO:0003677">
    <property type="term" value="F:DNA binding"/>
    <property type="evidence" value="ECO:0007669"/>
    <property type="project" value="InterPro"/>
</dbReference>
<evidence type="ECO:0000256" key="2">
    <source>
        <dbReference type="ARBA" id="ARBA00022908"/>
    </source>
</evidence>
<dbReference type="InterPro" id="IPR050808">
    <property type="entry name" value="Phage_Integrase"/>
</dbReference>
<accession>A0A9X0QYD4</accession>
<keyword evidence="2" id="KW-0229">DNA integration</keyword>
<feature type="compositionally biased region" description="Basic and acidic residues" evidence="4">
    <location>
        <begin position="466"/>
        <end position="476"/>
    </location>
</feature>
<sequence>MAQPLKHSAAKLAGPAPGKPFRDYTDTSCAGLQLRVTATGRRMWMWRESSGKRHQIGSLQTPKTPDGLDYEEAASKVMQARVTKQKGGDAAAVIMPRGTPTTLRKVIETYVESGRVNDDTARRVRSSVRPLLDGWTDLVTKGDRIVEVVYRAYGGLPIQEVTAKMLFDVTEALHLTPRDQPEVWRRAAANRLVRNVATAIDHCRLPSTGILPEAFPNVAELLTKCDERLRIGTRKGYKRALSPEQIVALRQAVRDAIAEYRVNARRAHIIQGRREVEVEIRHPLGFLLIEFCLLVGCRPGEAAKLRCDAIDGDQARVGKHKNSRRQIDRILYISAEAKTVVSEADAWRRREGLNTSPYVFAGPGRQRDKQGYIRHAWAYAATLAKRTGIHLTAHSMRSIHINALRRVGRTAEQIAPVVGHLRAKTTMEHYVEVSEEEVRDTLAAANDAFKGTRSRESGSLPSSSQSERDVMVDRQPGRVAAQHKGHLP</sequence>
<keyword evidence="3" id="KW-0233">DNA recombination</keyword>
<evidence type="ECO:0000313" key="7">
    <source>
        <dbReference type="Proteomes" id="UP000600101"/>
    </source>
</evidence>
<gene>
    <name evidence="6" type="ORF">H7965_13195</name>
</gene>
<evidence type="ECO:0000256" key="1">
    <source>
        <dbReference type="ARBA" id="ARBA00008857"/>
    </source>
</evidence>
<feature type="region of interest" description="Disordered" evidence="4">
    <location>
        <begin position="1"/>
        <end position="22"/>
    </location>
</feature>
<proteinExistence type="inferred from homology"/>
<dbReference type="Pfam" id="PF00589">
    <property type="entry name" value="Phage_integrase"/>
    <property type="match status" value="1"/>
</dbReference>
<dbReference type="Gene3D" id="1.10.443.10">
    <property type="entry name" value="Intergrase catalytic core"/>
    <property type="match status" value="1"/>
</dbReference>
<dbReference type="PROSITE" id="PS51898">
    <property type="entry name" value="TYR_RECOMBINASE"/>
    <property type="match status" value="1"/>
</dbReference>
<dbReference type="GO" id="GO:0015074">
    <property type="term" value="P:DNA integration"/>
    <property type="evidence" value="ECO:0007669"/>
    <property type="project" value="UniProtKB-KW"/>
</dbReference>
<comment type="similarity">
    <text evidence="1">Belongs to the 'phage' integrase family.</text>
</comment>
<reference evidence="6" key="1">
    <citation type="submission" date="2020-08" db="EMBL/GenBank/DDBJ databases">
        <authorList>
            <person name="Hu Y."/>
            <person name="Nguyen S.V."/>
            <person name="Li F."/>
            <person name="Fanning S."/>
        </authorList>
    </citation>
    <scope>NUCLEOTIDE SEQUENCE</scope>
    <source>
        <strain evidence="6">SYSU D8009</strain>
    </source>
</reference>
<dbReference type="InterPro" id="IPR011010">
    <property type="entry name" value="DNA_brk_join_enz"/>
</dbReference>
<feature type="region of interest" description="Disordered" evidence="4">
    <location>
        <begin position="448"/>
        <end position="488"/>
    </location>
</feature>